<dbReference type="Gene3D" id="3.10.180.10">
    <property type="entry name" value="2,3-Dihydroxybiphenyl 1,2-Dioxygenase, domain 1"/>
    <property type="match status" value="1"/>
</dbReference>
<dbReference type="Proteomes" id="UP000233256">
    <property type="component" value="Unassembled WGS sequence"/>
</dbReference>
<organism evidence="1">
    <name type="scientific">Candidatus Wallbacteria bacterium HGW-Wallbacteria-1</name>
    <dbReference type="NCBI Taxonomy" id="2013854"/>
    <lineage>
        <taxon>Bacteria</taxon>
        <taxon>Candidatus Walliibacteriota</taxon>
    </lineage>
</organism>
<comment type="caution">
    <text evidence="1">The sequence shown here is derived from an EMBL/GenBank/DDBJ whole genome shotgun (WGS) entry which is preliminary data.</text>
</comment>
<dbReference type="InterPro" id="IPR029068">
    <property type="entry name" value="Glyas_Bleomycin-R_OHBP_Dase"/>
</dbReference>
<dbReference type="SUPFAM" id="SSF54593">
    <property type="entry name" value="Glyoxalase/Bleomycin resistance protein/Dihydroxybiphenyl dioxygenase"/>
    <property type="match status" value="1"/>
</dbReference>
<evidence type="ECO:0000313" key="1">
    <source>
        <dbReference type="EMBL" id="PKK90998.1"/>
    </source>
</evidence>
<gene>
    <name evidence="1" type="ORF">CVV64_04295</name>
</gene>
<dbReference type="EMBL" id="PGXC01000003">
    <property type="protein sequence ID" value="PKK90998.1"/>
    <property type="molecule type" value="Genomic_DNA"/>
</dbReference>
<sequence>MIDHIAILTESQERLNESLPGFCRGLEPELQPAEGTLERYVLIDGLSGLKLLLMEPVADGPYSSALSRRGSGLHHIALLIKSFEAFFESDNGLRLLLHPYSIQSIEYGTLWLCRPGIPFLVELTECDKLDDSMDEFTDKLQPGPSCVITIPVNESNRAEEVWQLSAEVKIQTGSQSEIIVEIENFSPIEFNS</sequence>
<reference evidence="1" key="1">
    <citation type="journal article" date="2017" name="ISME J.">
        <title>Potential for microbial H2 and metal transformations associated with novel bacteria and archaea in deep terrestrial subsurface sediments.</title>
        <authorList>
            <person name="Hernsdorf A.W."/>
            <person name="Amano Y."/>
            <person name="Miyakawa K."/>
            <person name="Ise K."/>
            <person name="Suzuki Y."/>
            <person name="Anantharaman K."/>
            <person name="Probst A."/>
            <person name="Burstein D."/>
            <person name="Thomas B.C."/>
            <person name="Banfield J.F."/>
        </authorList>
    </citation>
    <scope>NUCLEOTIDE SEQUENCE [LARGE SCALE GENOMIC DNA]</scope>
    <source>
        <strain evidence="1">HGW-Wallbacteria-1</strain>
    </source>
</reference>
<dbReference type="AlphaFoldDB" id="A0A2N1PRN0"/>
<evidence type="ECO:0008006" key="2">
    <source>
        <dbReference type="Google" id="ProtNLM"/>
    </source>
</evidence>
<name>A0A2N1PRN0_9BACT</name>
<accession>A0A2N1PRN0</accession>
<reference evidence="1" key="2">
    <citation type="submission" date="2017-11" db="EMBL/GenBank/DDBJ databases">
        <authorList>
            <person name="Han C.G."/>
        </authorList>
    </citation>
    <scope>NUCLEOTIDE SEQUENCE</scope>
    <source>
        <strain evidence="1">HGW-Wallbacteria-1</strain>
    </source>
</reference>
<protein>
    <recommendedName>
        <fullName evidence="2">VOC domain-containing protein</fullName>
    </recommendedName>
</protein>
<proteinExistence type="predicted"/>